<dbReference type="PANTHER" id="PTHR37466:SF1">
    <property type="entry name" value="SLR1628 PROTEIN"/>
    <property type="match status" value="1"/>
</dbReference>
<sequence length="124" mass="13427">MSRASNVLGQPLQPCSFDPLTGFYRDGCCHTGPGDHGLHTVCTVMNEEFLEFSQAAGNDLSTPVPEYGFPGLKPGDRWCLCVTRWSEAFEAGCAPQVVLASTHISALEFVSLEDLQRYAVDSAV</sequence>
<proteinExistence type="predicted"/>
<protein>
    <recommendedName>
        <fullName evidence="3">DUF2237 domain-containing protein</fullName>
    </recommendedName>
</protein>
<keyword evidence="2" id="KW-1185">Reference proteome</keyword>
<dbReference type="Proteomes" id="UP000005824">
    <property type="component" value="Unassembled WGS sequence"/>
</dbReference>
<dbReference type="RefSeq" id="WP_006979343.1">
    <property type="nucleotide sequence ID" value="NZ_ABVL01000004.1"/>
</dbReference>
<organism evidence="1 2">
    <name type="scientific">Chthoniobacter flavus Ellin428</name>
    <dbReference type="NCBI Taxonomy" id="497964"/>
    <lineage>
        <taxon>Bacteria</taxon>
        <taxon>Pseudomonadati</taxon>
        <taxon>Verrucomicrobiota</taxon>
        <taxon>Spartobacteria</taxon>
        <taxon>Chthoniobacterales</taxon>
        <taxon>Chthoniobacteraceae</taxon>
        <taxon>Chthoniobacter</taxon>
    </lineage>
</organism>
<evidence type="ECO:0000313" key="1">
    <source>
        <dbReference type="EMBL" id="EDY20821.1"/>
    </source>
</evidence>
<name>B4CZD0_9BACT</name>
<dbReference type="PANTHER" id="PTHR37466">
    <property type="entry name" value="SLR1628 PROTEIN"/>
    <property type="match status" value="1"/>
</dbReference>
<reference evidence="1 2" key="1">
    <citation type="journal article" date="2011" name="J. Bacteriol.">
        <title>Genome sequence of Chthoniobacter flavus Ellin428, an aerobic heterotrophic soil bacterium.</title>
        <authorList>
            <person name="Kant R."/>
            <person name="van Passel M.W."/>
            <person name="Palva A."/>
            <person name="Lucas S."/>
            <person name="Lapidus A."/>
            <person name="Glavina Del Rio T."/>
            <person name="Dalin E."/>
            <person name="Tice H."/>
            <person name="Bruce D."/>
            <person name="Goodwin L."/>
            <person name="Pitluck S."/>
            <person name="Larimer F.W."/>
            <person name="Land M.L."/>
            <person name="Hauser L."/>
            <person name="Sangwan P."/>
            <person name="de Vos W.M."/>
            <person name="Janssen P.H."/>
            <person name="Smidt H."/>
        </authorList>
    </citation>
    <scope>NUCLEOTIDE SEQUENCE [LARGE SCALE GENOMIC DNA]</scope>
    <source>
        <strain evidence="1 2">Ellin428</strain>
    </source>
</reference>
<dbReference type="AlphaFoldDB" id="B4CZD0"/>
<evidence type="ECO:0000313" key="2">
    <source>
        <dbReference type="Proteomes" id="UP000005824"/>
    </source>
</evidence>
<evidence type="ECO:0008006" key="3">
    <source>
        <dbReference type="Google" id="ProtNLM"/>
    </source>
</evidence>
<dbReference type="InParanoid" id="B4CZD0"/>
<accession>B4CZD0</accession>
<comment type="caution">
    <text evidence="1">The sequence shown here is derived from an EMBL/GenBank/DDBJ whole genome shotgun (WGS) entry which is preliminary data.</text>
</comment>
<dbReference type="EMBL" id="ABVL01000004">
    <property type="protein sequence ID" value="EDY20821.1"/>
    <property type="molecule type" value="Genomic_DNA"/>
</dbReference>
<dbReference type="InterPro" id="IPR018714">
    <property type="entry name" value="DUF2237"/>
</dbReference>
<gene>
    <name evidence="1" type="ORF">CfE428DRAFT_2018</name>
</gene>
<dbReference type="Pfam" id="PF09996">
    <property type="entry name" value="DUF2237"/>
    <property type="match status" value="1"/>
</dbReference>
<dbReference type="eggNOG" id="COG3651">
    <property type="taxonomic scope" value="Bacteria"/>
</dbReference>
<dbReference type="Gene3D" id="3.30.56.110">
    <property type="entry name" value="Protein of unknown function DUF2237"/>
    <property type="match status" value="1"/>
</dbReference>